<keyword evidence="4" id="KW-1185">Reference proteome</keyword>
<feature type="compositionally biased region" description="Polar residues" evidence="1">
    <location>
        <begin position="22"/>
        <end position="33"/>
    </location>
</feature>
<accession>A0ABS9U8T0</accession>
<dbReference type="PROSITE" id="PS51257">
    <property type="entry name" value="PROKAR_LIPOPROTEIN"/>
    <property type="match status" value="1"/>
</dbReference>
<evidence type="ECO:0000256" key="2">
    <source>
        <dbReference type="SAM" id="SignalP"/>
    </source>
</evidence>
<reference evidence="3 4" key="1">
    <citation type="submission" date="2022-03" db="EMBL/GenBank/DDBJ databases">
        <authorList>
            <person name="Jo J.-H."/>
            <person name="Im W.-T."/>
        </authorList>
    </citation>
    <scope>NUCLEOTIDE SEQUENCE [LARGE SCALE GENOMIC DNA]</scope>
    <source>
        <strain evidence="3 4">MA9</strain>
    </source>
</reference>
<evidence type="ECO:0000313" key="4">
    <source>
        <dbReference type="Proteomes" id="UP001316087"/>
    </source>
</evidence>
<feature type="compositionally biased region" description="Low complexity" evidence="1">
    <location>
        <begin position="40"/>
        <end position="60"/>
    </location>
</feature>
<dbReference type="Proteomes" id="UP001316087">
    <property type="component" value="Unassembled WGS sequence"/>
</dbReference>
<organism evidence="3 4">
    <name type="scientific">Solibacillus palustris</name>
    <dbReference type="NCBI Taxonomy" id="2908203"/>
    <lineage>
        <taxon>Bacteria</taxon>
        <taxon>Bacillati</taxon>
        <taxon>Bacillota</taxon>
        <taxon>Bacilli</taxon>
        <taxon>Bacillales</taxon>
        <taxon>Caryophanaceae</taxon>
        <taxon>Solibacillus</taxon>
    </lineage>
</organism>
<dbReference type="RefSeq" id="WP_241367790.1">
    <property type="nucleotide sequence ID" value="NZ_JAKZFC010000001.1"/>
</dbReference>
<evidence type="ECO:0000313" key="3">
    <source>
        <dbReference type="EMBL" id="MCH7320750.1"/>
    </source>
</evidence>
<keyword evidence="2" id="KW-0732">Signal</keyword>
<feature type="compositionally biased region" description="Polar residues" evidence="1">
    <location>
        <begin position="75"/>
        <end position="89"/>
    </location>
</feature>
<sequence>MKKPFATLSALLLLSTTLAACNTDTSEPDTNTAENEKPQTEQTQTETSTEETTTTQTTTEPAKGAGETNEPAQAKPQQTDEQATLTYSSNGQTFKEAVITSKSAEMNYSIEHFENYTLEAEEPGIDHLLYNADDNFSMQIEVTAKGEVTFEDVKSSVTESMDAISSDVKEYDLSGILEHHTDIIQIVGYETTFENTDKVIKFAFERDNMFVTLTIYDTVAADLQDAFLQMGLTIQ</sequence>
<feature type="signal peptide" evidence="2">
    <location>
        <begin position="1"/>
        <end position="19"/>
    </location>
</feature>
<feature type="region of interest" description="Disordered" evidence="1">
    <location>
        <begin position="22"/>
        <end position="89"/>
    </location>
</feature>
<name>A0ABS9U8T0_9BACL</name>
<protein>
    <submittedName>
        <fullName evidence="3">Chemotaxis protein</fullName>
    </submittedName>
</protein>
<gene>
    <name evidence="3" type="ORF">LZ480_02520</name>
</gene>
<dbReference type="EMBL" id="JAKZFC010000001">
    <property type="protein sequence ID" value="MCH7320750.1"/>
    <property type="molecule type" value="Genomic_DNA"/>
</dbReference>
<feature type="chain" id="PRO_5045286784" evidence="2">
    <location>
        <begin position="20"/>
        <end position="235"/>
    </location>
</feature>
<comment type="caution">
    <text evidence="3">The sequence shown here is derived from an EMBL/GenBank/DDBJ whole genome shotgun (WGS) entry which is preliminary data.</text>
</comment>
<proteinExistence type="predicted"/>
<evidence type="ECO:0000256" key="1">
    <source>
        <dbReference type="SAM" id="MobiDB-lite"/>
    </source>
</evidence>